<protein>
    <submittedName>
        <fullName evidence="1">Uncharacterized protein</fullName>
    </submittedName>
</protein>
<dbReference type="Proteomes" id="UP000306223">
    <property type="component" value="Unassembled WGS sequence"/>
</dbReference>
<keyword evidence="2" id="KW-1185">Reference proteome</keyword>
<sequence length="195" mass="20915">MILSRAEFWDRLAVRSADLFAPTLAVSSRTAGGQIIRARSFGDDLWSATVTLAPGTHQNIRERRALLMLAQQPGVRIVADDPSYVGQSRPGVTLQAVAPDNRTFTLAGMEDAALNVGDYLEINRHFHTITKANAPNSGGQMVVEVMPHARVTIPVGGTVGLFDPGFLAVIDGIRPAMFEAVVAGEASFTITQVYP</sequence>
<evidence type="ECO:0000313" key="1">
    <source>
        <dbReference type="EMBL" id="TJZ86161.1"/>
    </source>
</evidence>
<gene>
    <name evidence="1" type="ORF">FA740_04540</name>
</gene>
<comment type="caution">
    <text evidence="1">The sequence shown here is derived from an EMBL/GenBank/DDBJ whole genome shotgun (WGS) entry which is preliminary data.</text>
</comment>
<organism evidence="1 2">
    <name type="scientific">Paracoccus hibiscisoli</name>
    <dbReference type="NCBI Taxonomy" id="2023261"/>
    <lineage>
        <taxon>Bacteria</taxon>
        <taxon>Pseudomonadati</taxon>
        <taxon>Pseudomonadota</taxon>
        <taxon>Alphaproteobacteria</taxon>
        <taxon>Rhodobacterales</taxon>
        <taxon>Paracoccaceae</taxon>
        <taxon>Paracoccus</taxon>
    </lineage>
</organism>
<dbReference type="EMBL" id="SUNH01000006">
    <property type="protein sequence ID" value="TJZ86161.1"/>
    <property type="molecule type" value="Genomic_DNA"/>
</dbReference>
<reference evidence="1 2" key="1">
    <citation type="submission" date="2019-04" db="EMBL/GenBank/DDBJ databases">
        <authorList>
            <person name="Li J."/>
        </authorList>
    </citation>
    <scope>NUCLEOTIDE SEQUENCE [LARGE SCALE GENOMIC DNA]</scope>
    <source>
        <strain evidence="1 2">CCTCC AB2016182</strain>
    </source>
</reference>
<dbReference type="RefSeq" id="WP_136855590.1">
    <property type="nucleotide sequence ID" value="NZ_SUNH01000006.1"/>
</dbReference>
<name>A0A4U0QVF4_9RHOB</name>
<proteinExistence type="predicted"/>
<evidence type="ECO:0000313" key="2">
    <source>
        <dbReference type="Proteomes" id="UP000306223"/>
    </source>
</evidence>
<dbReference type="OrthoDB" id="8265479at2"/>
<dbReference type="AlphaFoldDB" id="A0A4U0QVF4"/>
<accession>A0A4U0QVF4</accession>